<sequence>MIFQLLGPVLAGDVEMITNSPLVRTLLTAFLVADGKPVTRNGLINLVWQDPPASAADNIRLHVRRLREALASVDLAERLTTIRGGGGEGGGSAYHLLIDPGELDVHIFHERVNQSQSHADKDQIAQAAVQLERALQLWRGPAGTDSRGSQSLARRLDALNEQRLLAWEDLLELRLRLVPPSRITPDLYTLIAESPLRERSHSLLMRALYLSGDTVGALAAYGNARNLLTEELGIDPGPELRRIHQAVIDHNEPAILHFNGRLLPR</sequence>
<evidence type="ECO:0000256" key="5">
    <source>
        <dbReference type="PROSITE-ProRule" id="PRU01091"/>
    </source>
</evidence>
<reference evidence="8" key="1">
    <citation type="journal article" date="2019" name="Int. J. Syst. Evol. Microbiol.">
        <title>The Global Catalogue of Microorganisms (GCM) 10K type strain sequencing project: providing services to taxonomists for standard genome sequencing and annotation.</title>
        <authorList>
            <consortium name="The Broad Institute Genomics Platform"/>
            <consortium name="The Broad Institute Genome Sequencing Center for Infectious Disease"/>
            <person name="Wu L."/>
            <person name="Ma J."/>
        </authorList>
    </citation>
    <scope>NUCLEOTIDE SEQUENCE [LARGE SCALE GENOMIC DNA]</scope>
    <source>
        <strain evidence="8">ICMP 6774ER</strain>
    </source>
</reference>
<evidence type="ECO:0000313" key="7">
    <source>
        <dbReference type="EMBL" id="MFD1935549.1"/>
    </source>
</evidence>
<dbReference type="PANTHER" id="PTHR35807:SF1">
    <property type="entry name" value="TRANSCRIPTIONAL REGULATOR REDD"/>
    <property type="match status" value="1"/>
</dbReference>
<feature type="DNA-binding region" description="OmpR/PhoB-type" evidence="5">
    <location>
        <begin position="1"/>
        <end position="91"/>
    </location>
</feature>
<dbReference type="Gene3D" id="1.25.40.10">
    <property type="entry name" value="Tetratricopeptide repeat domain"/>
    <property type="match status" value="1"/>
</dbReference>
<evidence type="ECO:0000256" key="2">
    <source>
        <dbReference type="ARBA" id="ARBA00023015"/>
    </source>
</evidence>
<dbReference type="Pfam" id="PF03704">
    <property type="entry name" value="BTAD"/>
    <property type="match status" value="1"/>
</dbReference>
<dbReference type="Pfam" id="PF00486">
    <property type="entry name" value="Trans_reg_C"/>
    <property type="match status" value="1"/>
</dbReference>
<accession>A0ABW4T534</accession>
<keyword evidence="4" id="KW-0804">Transcription</keyword>
<dbReference type="InterPro" id="IPR011990">
    <property type="entry name" value="TPR-like_helical_dom_sf"/>
</dbReference>
<dbReference type="Gene3D" id="1.10.10.10">
    <property type="entry name" value="Winged helix-like DNA-binding domain superfamily/Winged helix DNA-binding domain"/>
    <property type="match status" value="1"/>
</dbReference>
<dbReference type="SUPFAM" id="SSF46894">
    <property type="entry name" value="C-terminal effector domain of the bipartite response regulators"/>
    <property type="match status" value="1"/>
</dbReference>
<comment type="caution">
    <text evidence="7">The sequence shown here is derived from an EMBL/GenBank/DDBJ whole genome shotgun (WGS) entry which is preliminary data.</text>
</comment>
<dbReference type="InterPro" id="IPR036388">
    <property type="entry name" value="WH-like_DNA-bd_sf"/>
</dbReference>
<keyword evidence="3 5" id="KW-0238">DNA-binding</keyword>
<gene>
    <name evidence="7" type="ORF">ACFSKW_29175</name>
</gene>
<dbReference type="PROSITE" id="PS51755">
    <property type="entry name" value="OMPR_PHOB"/>
    <property type="match status" value="1"/>
</dbReference>
<dbReference type="CDD" id="cd15831">
    <property type="entry name" value="BTAD"/>
    <property type="match status" value="1"/>
</dbReference>
<dbReference type="InterPro" id="IPR051677">
    <property type="entry name" value="AfsR-DnrI-RedD_regulator"/>
</dbReference>
<feature type="domain" description="OmpR/PhoB-type" evidence="6">
    <location>
        <begin position="1"/>
        <end position="91"/>
    </location>
</feature>
<dbReference type="EMBL" id="JBHUFV010000043">
    <property type="protein sequence ID" value="MFD1935549.1"/>
    <property type="molecule type" value="Genomic_DNA"/>
</dbReference>
<evidence type="ECO:0000256" key="4">
    <source>
        <dbReference type="ARBA" id="ARBA00023163"/>
    </source>
</evidence>
<dbReference type="SUPFAM" id="SSF48452">
    <property type="entry name" value="TPR-like"/>
    <property type="match status" value="1"/>
</dbReference>
<protein>
    <submittedName>
        <fullName evidence="7">BTAD domain-containing putative transcriptional regulator</fullName>
    </submittedName>
</protein>
<proteinExistence type="inferred from homology"/>
<keyword evidence="2" id="KW-0805">Transcription regulation</keyword>
<comment type="similarity">
    <text evidence="1">Belongs to the AfsR/DnrI/RedD regulatory family.</text>
</comment>
<dbReference type="Proteomes" id="UP001597368">
    <property type="component" value="Unassembled WGS sequence"/>
</dbReference>
<organism evidence="7 8">
    <name type="scientific">Nonomuraea mangrovi</name>
    <dbReference type="NCBI Taxonomy" id="2316207"/>
    <lineage>
        <taxon>Bacteria</taxon>
        <taxon>Bacillati</taxon>
        <taxon>Actinomycetota</taxon>
        <taxon>Actinomycetes</taxon>
        <taxon>Streptosporangiales</taxon>
        <taxon>Streptosporangiaceae</taxon>
        <taxon>Nonomuraea</taxon>
    </lineage>
</organism>
<dbReference type="InterPro" id="IPR016032">
    <property type="entry name" value="Sig_transdc_resp-reg_C-effctor"/>
</dbReference>
<keyword evidence="8" id="KW-1185">Reference proteome</keyword>
<name>A0ABW4T534_9ACTN</name>
<evidence type="ECO:0000256" key="1">
    <source>
        <dbReference type="ARBA" id="ARBA00005820"/>
    </source>
</evidence>
<evidence type="ECO:0000256" key="3">
    <source>
        <dbReference type="ARBA" id="ARBA00023125"/>
    </source>
</evidence>
<dbReference type="InterPro" id="IPR005158">
    <property type="entry name" value="BTAD"/>
</dbReference>
<evidence type="ECO:0000313" key="8">
    <source>
        <dbReference type="Proteomes" id="UP001597368"/>
    </source>
</evidence>
<dbReference type="PANTHER" id="PTHR35807">
    <property type="entry name" value="TRANSCRIPTIONAL REGULATOR REDD-RELATED"/>
    <property type="match status" value="1"/>
</dbReference>
<dbReference type="SMART" id="SM01043">
    <property type="entry name" value="BTAD"/>
    <property type="match status" value="1"/>
</dbReference>
<dbReference type="RefSeq" id="WP_379575664.1">
    <property type="nucleotide sequence ID" value="NZ_JBHUFV010000043.1"/>
</dbReference>
<evidence type="ECO:0000259" key="6">
    <source>
        <dbReference type="PROSITE" id="PS51755"/>
    </source>
</evidence>
<dbReference type="InterPro" id="IPR001867">
    <property type="entry name" value="OmpR/PhoB-type_DNA-bd"/>
</dbReference>